<keyword evidence="5" id="KW-1185">Reference proteome</keyword>
<keyword evidence="2" id="KW-1133">Transmembrane helix</keyword>
<evidence type="ECO:0000256" key="2">
    <source>
        <dbReference type="SAM" id="Phobius"/>
    </source>
</evidence>
<dbReference type="OrthoDB" id="9797543at2"/>
<keyword evidence="2" id="KW-0472">Membrane</keyword>
<dbReference type="GO" id="GO:0003677">
    <property type="term" value="F:DNA binding"/>
    <property type="evidence" value="ECO:0007669"/>
    <property type="project" value="InterPro"/>
</dbReference>
<evidence type="ECO:0000313" key="5">
    <source>
        <dbReference type="Proteomes" id="UP000188603"/>
    </source>
</evidence>
<dbReference type="InterPro" id="IPR025194">
    <property type="entry name" value="RodZ-like_C"/>
</dbReference>
<dbReference type="RefSeq" id="WP_077720689.1">
    <property type="nucleotide sequence ID" value="NZ_CP019699.1"/>
</dbReference>
<dbReference type="Pfam" id="PF13413">
    <property type="entry name" value="HTH_25"/>
    <property type="match status" value="1"/>
</dbReference>
<keyword evidence="2" id="KW-0812">Transmembrane</keyword>
<dbReference type="Proteomes" id="UP000188603">
    <property type="component" value="Chromosome"/>
</dbReference>
<dbReference type="InterPro" id="IPR050400">
    <property type="entry name" value="Bact_Cytoskel_RodZ"/>
</dbReference>
<dbReference type="CDD" id="cd00093">
    <property type="entry name" value="HTH_XRE"/>
    <property type="match status" value="1"/>
</dbReference>
<dbReference type="SUPFAM" id="SSF47413">
    <property type="entry name" value="lambda repressor-like DNA-binding domains"/>
    <property type="match status" value="1"/>
</dbReference>
<dbReference type="KEGG" id="ntr:B0W44_14790"/>
<dbReference type="InterPro" id="IPR010982">
    <property type="entry name" value="Lambda_DNA-bd_dom_sf"/>
</dbReference>
<proteinExistence type="predicted"/>
<dbReference type="EMBL" id="CP019699">
    <property type="protein sequence ID" value="AQS56825.1"/>
    <property type="molecule type" value="Genomic_DNA"/>
</dbReference>
<feature type="domain" description="Cytoskeleton protein RodZ-like C-terminal" evidence="3">
    <location>
        <begin position="204"/>
        <end position="263"/>
    </location>
</feature>
<evidence type="ECO:0000256" key="1">
    <source>
        <dbReference type="SAM" id="MobiDB-lite"/>
    </source>
</evidence>
<dbReference type="Pfam" id="PF13464">
    <property type="entry name" value="RodZ_C"/>
    <property type="match status" value="1"/>
</dbReference>
<feature type="region of interest" description="Disordered" evidence="1">
    <location>
        <begin position="138"/>
        <end position="182"/>
    </location>
</feature>
<feature type="compositionally biased region" description="Acidic residues" evidence="1">
    <location>
        <begin position="156"/>
        <end position="174"/>
    </location>
</feature>
<dbReference type="PANTHER" id="PTHR34475:SF1">
    <property type="entry name" value="CYTOSKELETON PROTEIN RODZ"/>
    <property type="match status" value="1"/>
</dbReference>
<dbReference type="InterPro" id="IPR001387">
    <property type="entry name" value="Cro/C1-type_HTH"/>
</dbReference>
<organism evidence="4 5">
    <name type="scientific">Novibacillus thermophilus</name>
    <dbReference type="NCBI Taxonomy" id="1471761"/>
    <lineage>
        <taxon>Bacteria</taxon>
        <taxon>Bacillati</taxon>
        <taxon>Bacillota</taxon>
        <taxon>Bacilli</taxon>
        <taxon>Bacillales</taxon>
        <taxon>Thermoactinomycetaceae</taxon>
        <taxon>Novibacillus</taxon>
    </lineage>
</organism>
<dbReference type="AlphaFoldDB" id="A0A1U9K9T6"/>
<evidence type="ECO:0000313" key="4">
    <source>
        <dbReference type="EMBL" id="AQS56825.1"/>
    </source>
</evidence>
<dbReference type="STRING" id="1471761.B0W44_14790"/>
<dbReference type="Gene3D" id="1.10.260.40">
    <property type="entry name" value="lambda repressor-like DNA-binding domains"/>
    <property type="match status" value="1"/>
</dbReference>
<name>A0A1U9K9T6_9BACL</name>
<reference evidence="4 5" key="1">
    <citation type="journal article" date="2015" name="Int. J. Syst. Evol. Microbiol.">
        <title>Novibacillus thermophilus gen. nov., sp. nov., a Gram-staining-negative and moderately thermophilic member of the family Thermoactinomycetaceae.</title>
        <authorList>
            <person name="Yang G."/>
            <person name="Chen J."/>
            <person name="Zhou S."/>
        </authorList>
    </citation>
    <scope>NUCLEOTIDE SEQUENCE [LARGE SCALE GENOMIC DNA]</scope>
    <source>
        <strain evidence="4 5">SG-1</strain>
    </source>
</reference>
<sequence length="280" mass="31464">MSSVGQTLREAREAKGLTLKDIQESTKIQPHYLKAIEEDRFDRLPGHFYTRAFIRTYAEHVGIDPKPLLAEITKPEEDELESVQEFQTLSRRADREREPSFSLAKWFSRGLLILFLVLVGTVIYTAVDGANMGVDFFSGENSEDEKQTNSESSGEGVDDAGDDTQEERETEENVEPAVTVEKTSEEGENIYYTVNGTDELTMDVKTSDRVWVEVREGDSKGEVLTSEVLAEGDSQQFTSKNGLYIRVGNPPGLELSVNDTDIATDFKEPRNFIFELNPSE</sequence>
<dbReference type="PANTHER" id="PTHR34475">
    <property type="match status" value="1"/>
</dbReference>
<evidence type="ECO:0000259" key="3">
    <source>
        <dbReference type="Pfam" id="PF13464"/>
    </source>
</evidence>
<protein>
    <recommendedName>
        <fullName evidence="3">Cytoskeleton protein RodZ-like C-terminal domain-containing protein</fullName>
    </recommendedName>
</protein>
<gene>
    <name evidence="4" type="ORF">B0W44_14790</name>
</gene>
<feature type="transmembrane region" description="Helical" evidence="2">
    <location>
        <begin position="106"/>
        <end position="127"/>
    </location>
</feature>
<accession>A0A1U9K9T6</accession>